<reference evidence="3" key="1">
    <citation type="submission" date="2022-07" db="EMBL/GenBank/DDBJ databases">
        <title>Phylogenomic reconstructions and comparative analyses of Kickxellomycotina fungi.</title>
        <authorList>
            <person name="Reynolds N.K."/>
            <person name="Stajich J.E."/>
            <person name="Barry K."/>
            <person name="Grigoriev I.V."/>
            <person name="Crous P."/>
            <person name="Smith M.E."/>
        </authorList>
    </citation>
    <scope>NUCLEOTIDE SEQUENCE</scope>
    <source>
        <strain evidence="3">BCRC 34489</strain>
    </source>
</reference>
<dbReference type="InterPro" id="IPR043837">
    <property type="entry name" value="Mtf2-like_C"/>
</dbReference>
<feature type="domain" description="Mtf2-like C-terminal" evidence="2">
    <location>
        <begin position="244"/>
        <end position="375"/>
    </location>
</feature>
<protein>
    <recommendedName>
        <fullName evidence="2">Mtf2-like C-terminal domain-containing protein</fullName>
    </recommendedName>
</protein>
<evidence type="ECO:0000313" key="3">
    <source>
        <dbReference type="EMBL" id="KAJ2788289.1"/>
    </source>
</evidence>
<evidence type="ECO:0000256" key="1">
    <source>
        <dbReference type="SAM" id="MobiDB-lite"/>
    </source>
</evidence>
<dbReference type="Proteomes" id="UP001140172">
    <property type="component" value="Unassembled WGS sequence"/>
</dbReference>
<feature type="region of interest" description="Disordered" evidence="1">
    <location>
        <begin position="53"/>
        <end position="110"/>
    </location>
</feature>
<evidence type="ECO:0000313" key="4">
    <source>
        <dbReference type="Proteomes" id="UP001140172"/>
    </source>
</evidence>
<sequence>MALSNRDDDSRDPAAAAAATTTQDKPLEKDTQPDGLSSLDDIFKMLDLPDFDHSTSISSKLNRDSDISNEGVGSDSDKGIEGLFKAMDKNRSMHSGSKADSKSSNSDPMSEFERILADLADNDTEVFNRGHRAPLFWDSENRKNPKYNRPSKNNNNEDEDDFLKELTPESLFKQGPRASAFSAGKLKSDPQNISSMAARIMENTKLVKNKNDHQPQQPLKQSKISMKRDPPGFKEMEQNQLGKLSMCRSVTALSTFVYEDLLSLKRPAKGGSAPPLPSPLVYADAIRVARELREPQIALFIYNFCHTHMNLTDRLRILDSPVYEELLATTWNSMRDISAVMRILQDAIAMGVVANSQLERQIDQIIIEVQKLYHMQDIANQLIVLKRKIMPKKYSDGSTDAQLQRFS</sequence>
<proteinExistence type="predicted"/>
<keyword evidence="4" id="KW-1185">Reference proteome</keyword>
<name>A0A9W8LQ80_9FUNG</name>
<feature type="compositionally biased region" description="Basic and acidic residues" evidence="1">
    <location>
        <begin position="75"/>
        <end position="101"/>
    </location>
</feature>
<dbReference type="OrthoDB" id="5540344at2759"/>
<feature type="region of interest" description="Disordered" evidence="1">
    <location>
        <begin position="209"/>
        <end position="230"/>
    </location>
</feature>
<organism evidence="3 4">
    <name type="scientific">Coemansia interrupta</name>
    <dbReference type="NCBI Taxonomy" id="1126814"/>
    <lineage>
        <taxon>Eukaryota</taxon>
        <taxon>Fungi</taxon>
        <taxon>Fungi incertae sedis</taxon>
        <taxon>Zoopagomycota</taxon>
        <taxon>Kickxellomycotina</taxon>
        <taxon>Kickxellomycetes</taxon>
        <taxon>Kickxellales</taxon>
        <taxon>Kickxellaceae</taxon>
        <taxon>Coemansia</taxon>
    </lineage>
</organism>
<feature type="compositionally biased region" description="Basic and acidic residues" evidence="1">
    <location>
        <begin position="1"/>
        <end position="12"/>
    </location>
</feature>
<dbReference type="Pfam" id="PF19189">
    <property type="entry name" value="Mtf2"/>
    <property type="match status" value="1"/>
</dbReference>
<feature type="region of interest" description="Disordered" evidence="1">
    <location>
        <begin position="1"/>
        <end position="38"/>
    </location>
</feature>
<feature type="compositionally biased region" description="Polar residues" evidence="1">
    <location>
        <begin position="214"/>
        <end position="224"/>
    </location>
</feature>
<dbReference type="GO" id="GO:0005739">
    <property type="term" value="C:mitochondrion"/>
    <property type="evidence" value="ECO:0007669"/>
    <property type="project" value="InterPro"/>
</dbReference>
<feature type="region of interest" description="Disordered" evidence="1">
    <location>
        <begin position="136"/>
        <end position="160"/>
    </location>
</feature>
<evidence type="ECO:0000259" key="2">
    <source>
        <dbReference type="Pfam" id="PF19189"/>
    </source>
</evidence>
<accession>A0A9W8LQ80</accession>
<dbReference type="AlphaFoldDB" id="A0A9W8LQ80"/>
<comment type="caution">
    <text evidence="3">The sequence shown here is derived from an EMBL/GenBank/DDBJ whole genome shotgun (WGS) entry which is preliminary data.</text>
</comment>
<dbReference type="EMBL" id="JANBUM010000003">
    <property type="protein sequence ID" value="KAJ2788289.1"/>
    <property type="molecule type" value="Genomic_DNA"/>
</dbReference>
<gene>
    <name evidence="3" type="ORF">GGI15_000094</name>
</gene>